<dbReference type="AlphaFoldDB" id="A0A6S6M5N5"/>
<dbReference type="RefSeq" id="WP_185245251.1">
    <property type="nucleotide sequence ID" value="NZ_AP023213.1"/>
</dbReference>
<reference evidence="1 2" key="1">
    <citation type="submission" date="2020-06" db="EMBL/GenBank/DDBJ databases">
        <title>Interaction of electrochemicaly active bacteria, Geobacter bremensis R4 on different carbon anode.</title>
        <authorList>
            <person name="Meng L."/>
            <person name="Yoshida N."/>
        </authorList>
    </citation>
    <scope>NUCLEOTIDE SEQUENCE [LARGE SCALE GENOMIC DNA]</scope>
    <source>
        <strain evidence="1 2">R4</strain>
    </source>
</reference>
<sequence>MADAVSRLELLPSTGSESGEAAENQADSGRSVSKTHLVNRLNYLNFQDQTVLVSLRHEVYDDAISLRARPLPCAGERLDLVWAEIPSLKQLLKTYRFEYLLIADGRKYLVVNSELLSMNEEGLSLLLPAACREFQARKIKRHPAREISVQLIQHGVTLDCRLVDFTPVSVRVTGSIGSPEPLMWVNTESPVHLRLLREGEVIYSGNFAIHSRETTGKSCSFVLRQLQSNIQRYRTKKYRNARQQLLPSPNIVFEHPLIDKRVNLKMADISGTGFAVEEGEGDSVLMAGMMLPDLKISFAHGFSLKCLAQVVSRNAAGGDEEGSVRCGLAILDMEIHDHVRLLSILHQVANRKSYVSAEVDLDELWDFFFETGFIYPGKYAHFQANKESIKETYAKLYTQNPQIARHFIYLDRGVILGHLAMVRFYPNSWLIHHHAARKSVSIKAGLAVLDQVSRYLNELESFAFAHLRYVYCYYRPDNKFPSRVFGGFAKTHQDQSSCSLDLFAYAFHRATGDHAGLPEPWELAGSSRFDVAELARFYRHVSGGVMMQAFGLYTGGADPEELAGDYRALGFRKELHLYSLRKSGSLKAFFLVNCTDAGFNMAELTNCVTVMVLDEKVPPDFIKSCLEEIGRHYEGAGMPVLTYPFSYVERNALSYDKVYLLWVLDLQYSDDYLEYCEGLFRTGKKGA</sequence>
<evidence type="ECO:0000313" key="2">
    <source>
        <dbReference type="Proteomes" id="UP000515472"/>
    </source>
</evidence>
<dbReference type="Proteomes" id="UP000515472">
    <property type="component" value="Chromosome"/>
</dbReference>
<accession>A0A6S6M5N5</accession>
<name>A0A6S6M5N5_9BACT</name>
<gene>
    <name evidence="1" type="ORF">GEOBRER4_n2023</name>
</gene>
<dbReference type="EMBL" id="AP023213">
    <property type="protein sequence ID" value="BCG47196.1"/>
    <property type="molecule type" value="Genomic_DNA"/>
</dbReference>
<protein>
    <submittedName>
        <fullName evidence="1">Type IV pilus assembly PilZ</fullName>
    </submittedName>
</protein>
<keyword evidence="2" id="KW-1185">Reference proteome</keyword>
<evidence type="ECO:0000313" key="1">
    <source>
        <dbReference type="EMBL" id="BCG47196.1"/>
    </source>
</evidence>
<organism evidence="1 2">
    <name type="scientific">Citrifermentans bremense</name>
    <dbReference type="NCBI Taxonomy" id="60035"/>
    <lineage>
        <taxon>Bacteria</taxon>
        <taxon>Pseudomonadati</taxon>
        <taxon>Thermodesulfobacteriota</taxon>
        <taxon>Desulfuromonadia</taxon>
        <taxon>Geobacterales</taxon>
        <taxon>Geobacteraceae</taxon>
        <taxon>Citrifermentans</taxon>
    </lineage>
</organism>
<dbReference type="KEGG" id="gbn:GEOBRER4_19460"/>
<proteinExistence type="predicted"/>